<sequence length="422" mass="48424">MSLVSFADVVHQSISFDPSTPCGSLILELLDTKWMQRLRDISQTANTRLVFMFSEHSRFGHSLGVAYLSNLLMEKLARHFKEDIEKYRLAVCAASLLHDLAHIAPGSHTAYKTWFPGQKDEHETLLLRVLSEDQEISSILLNKGSDLLEQVQAIISESNEVPPWTWELISGGGWNADRGNWCVVDSILAGVSYGKYNIPALIESIVLTPKKHLALKENRLDAMMHFAVSRHALYKQLYQHRVLLAADMLNKAIVQRARDLSSKLNFADDTMQEVLRAKGVKELSLRAIFRMSEAWWRYHLYQWRDSKDTILSDLCTRLLFRELLKTVRVQENEDSEETREYAKECVIKAGFDPRYYFHEVSTFDTQSGDMGHSMKVLMDNGNLLKLSEAEPLFEALIKESANSKKHWFVMPSEAKILMGRKR</sequence>
<name>A0A7X9IKK4_9DELT</name>
<dbReference type="PANTHER" id="PTHR11373">
    <property type="entry name" value="DEOXYNUCLEOSIDE TRIPHOSPHATE TRIPHOSPHOHYDROLASE"/>
    <property type="match status" value="1"/>
</dbReference>
<protein>
    <submittedName>
        <fullName evidence="2">HD domain-containing protein</fullName>
    </submittedName>
</protein>
<dbReference type="GO" id="GO:0006203">
    <property type="term" value="P:dGTP catabolic process"/>
    <property type="evidence" value="ECO:0007669"/>
    <property type="project" value="TreeGrafter"/>
</dbReference>
<dbReference type="InterPro" id="IPR003607">
    <property type="entry name" value="HD/PDEase_dom"/>
</dbReference>
<dbReference type="EMBL" id="JAAZON010000106">
    <property type="protein sequence ID" value="NMC62055.1"/>
    <property type="molecule type" value="Genomic_DNA"/>
</dbReference>
<dbReference type="Proteomes" id="UP000524246">
    <property type="component" value="Unassembled WGS sequence"/>
</dbReference>
<dbReference type="PANTHER" id="PTHR11373:SF4">
    <property type="entry name" value="DEOXYNUCLEOSIDE TRIPHOSPHATE TRIPHOSPHOHYDROLASE SAMHD1"/>
    <property type="match status" value="1"/>
</dbReference>
<feature type="domain" description="HD" evidence="1">
    <location>
        <begin position="58"/>
        <end position="164"/>
    </location>
</feature>
<organism evidence="2 3">
    <name type="scientific">SAR324 cluster bacterium</name>
    <dbReference type="NCBI Taxonomy" id="2024889"/>
    <lineage>
        <taxon>Bacteria</taxon>
        <taxon>Deltaproteobacteria</taxon>
        <taxon>SAR324 cluster</taxon>
    </lineage>
</organism>
<dbReference type="SUPFAM" id="SSF109604">
    <property type="entry name" value="HD-domain/PDEase-like"/>
    <property type="match status" value="1"/>
</dbReference>
<dbReference type="AlphaFoldDB" id="A0A7X9IKK4"/>
<proteinExistence type="predicted"/>
<gene>
    <name evidence="2" type="ORF">GYA55_02700</name>
</gene>
<evidence type="ECO:0000313" key="3">
    <source>
        <dbReference type="Proteomes" id="UP000524246"/>
    </source>
</evidence>
<evidence type="ECO:0000259" key="1">
    <source>
        <dbReference type="Pfam" id="PF01966"/>
    </source>
</evidence>
<accession>A0A7X9IKK4</accession>
<dbReference type="Pfam" id="PF01966">
    <property type="entry name" value="HD"/>
    <property type="match status" value="1"/>
</dbReference>
<comment type="caution">
    <text evidence="2">The sequence shown here is derived from an EMBL/GenBank/DDBJ whole genome shotgun (WGS) entry which is preliminary data.</text>
</comment>
<dbReference type="CDD" id="cd00077">
    <property type="entry name" value="HDc"/>
    <property type="match status" value="1"/>
</dbReference>
<dbReference type="GO" id="GO:0008832">
    <property type="term" value="F:dGTPase activity"/>
    <property type="evidence" value="ECO:0007669"/>
    <property type="project" value="TreeGrafter"/>
</dbReference>
<dbReference type="InterPro" id="IPR006674">
    <property type="entry name" value="HD_domain"/>
</dbReference>
<reference evidence="2 3" key="1">
    <citation type="journal article" date="2020" name="Biotechnol. Biofuels">
        <title>New insights from the biogas microbiome by comprehensive genome-resolved metagenomics of nearly 1600 species originating from multiple anaerobic digesters.</title>
        <authorList>
            <person name="Campanaro S."/>
            <person name="Treu L."/>
            <person name="Rodriguez-R L.M."/>
            <person name="Kovalovszki A."/>
            <person name="Ziels R.M."/>
            <person name="Maus I."/>
            <person name="Zhu X."/>
            <person name="Kougias P.G."/>
            <person name="Basile A."/>
            <person name="Luo G."/>
            <person name="Schluter A."/>
            <person name="Konstantinidis K.T."/>
            <person name="Angelidaki I."/>
        </authorList>
    </citation>
    <scope>NUCLEOTIDE SEQUENCE [LARGE SCALE GENOMIC DNA]</scope>
    <source>
        <strain evidence="2">AS27yjCOA_65</strain>
    </source>
</reference>
<dbReference type="InterPro" id="IPR050135">
    <property type="entry name" value="dGTPase-like"/>
</dbReference>
<dbReference type="Gene3D" id="1.10.3210.10">
    <property type="entry name" value="Hypothetical protein af1432"/>
    <property type="match status" value="1"/>
</dbReference>
<evidence type="ECO:0000313" key="2">
    <source>
        <dbReference type="EMBL" id="NMC62055.1"/>
    </source>
</evidence>